<feature type="domain" description="GIY-YIG" evidence="2">
    <location>
        <begin position="18"/>
        <end position="94"/>
    </location>
</feature>
<keyword evidence="3" id="KW-0255">Endonuclease</keyword>
<dbReference type="PANTHER" id="PTHR34477:SF5">
    <property type="entry name" value="BSL5627 PROTEIN"/>
    <property type="match status" value="1"/>
</dbReference>
<sequence>MYLSHSTVQQKRKYMPAKQPAIYIMANKRNGTIYTGVTSNLIKRVYEHKYADEPGFTQQNGCKYLVYYELIEDMTSAIAREKQLKGGSRKKKLALIEQINPYWEDLYEQLI</sequence>
<dbReference type="EMBL" id="UGOW01000001">
    <property type="protein sequence ID" value="STY18288.1"/>
    <property type="molecule type" value="Genomic_DNA"/>
</dbReference>
<dbReference type="Gene3D" id="3.40.1440.10">
    <property type="entry name" value="GIY-YIG endonuclease"/>
    <property type="match status" value="1"/>
</dbReference>
<proteinExistence type="inferred from homology"/>
<evidence type="ECO:0000259" key="2">
    <source>
        <dbReference type="PROSITE" id="PS50164"/>
    </source>
</evidence>
<dbReference type="AlphaFoldDB" id="A0A378KY41"/>
<reference evidence="3 4" key="1">
    <citation type="submission" date="2018-06" db="EMBL/GenBank/DDBJ databases">
        <authorList>
            <consortium name="Pathogen Informatics"/>
            <person name="Doyle S."/>
        </authorList>
    </citation>
    <scope>NUCLEOTIDE SEQUENCE [LARGE SCALE GENOMIC DNA]</scope>
    <source>
        <strain evidence="3 4">NCTC12376</strain>
    </source>
</reference>
<keyword evidence="3" id="KW-0378">Hydrolase</keyword>
<name>A0A378KY41_9GAMM</name>
<dbReference type="Proteomes" id="UP000254230">
    <property type="component" value="Unassembled WGS sequence"/>
</dbReference>
<evidence type="ECO:0000313" key="3">
    <source>
        <dbReference type="EMBL" id="STY18288.1"/>
    </source>
</evidence>
<dbReference type="CDD" id="cd10448">
    <property type="entry name" value="GIY-YIG_unchar_3"/>
    <property type="match status" value="1"/>
</dbReference>
<dbReference type="InterPro" id="IPR000305">
    <property type="entry name" value="GIY-YIG_endonuc"/>
</dbReference>
<dbReference type="InterPro" id="IPR050190">
    <property type="entry name" value="UPF0213_domain"/>
</dbReference>
<gene>
    <name evidence="3" type="ORF">NCTC12376_02106</name>
</gene>
<dbReference type="SUPFAM" id="SSF82771">
    <property type="entry name" value="GIY-YIG endonuclease"/>
    <property type="match status" value="1"/>
</dbReference>
<evidence type="ECO:0000313" key="4">
    <source>
        <dbReference type="Proteomes" id="UP000254230"/>
    </source>
</evidence>
<dbReference type="InterPro" id="IPR035901">
    <property type="entry name" value="GIY-YIG_endonuc_sf"/>
</dbReference>
<dbReference type="GO" id="GO:0004519">
    <property type="term" value="F:endonuclease activity"/>
    <property type="evidence" value="ECO:0007669"/>
    <property type="project" value="UniProtKB-KW"/>
</dbReference>
<organism evidence="3 4">
    <name type="scientific">Legionella quateirensis</name>
    <dbReference type="NCBI Taxonomy" id="45072"/>
    <lineage>
        <taxon>Bacteria</taxon>
        <taxon>Pseudomonadati</taxon>
        <taxon>Pseudomonadota</taxon>
        <taxon>Gammaproteobacteria</taxon>
        <taxon>Legionellales</taxon>
        <taxon>Legionellaceae</taxon>
        <taxon>Legionella</taxon>
    </lineage>
</organism>
<accession>A0A378KY41</accession>
<keyword evidence="3" id="KW-0540">Nuclease</keyword>
<comment type="similarity">
    <text evidence="1">Belongs to the UPF0213 family.</text>
</comment>
<protein>
    <submittedName>
        <fullName evidence="3">Endonuclease containing a URI domain</fullName>
    </submittedName>
</protein>
<dbReference type="PANTHER" id="PTHR34477">
    <property type="entry name" value="UPF0213 PROTEIN YHBQ"/>
    <property type="match status" value="1"/>
</dbReference>
<dbReference type="PROSITE" id="PS50164">
    <property type="entry name" value="GIY_YIG"/>
    <property type="match status" value="1"/>
</dbReference>
<dbReference type="Pfam" id="PF01541">
    <property type="entry name" value="GIY-YIG"/>
    <property type="match status" value="1"/>
</dbReference>
<evidence type="ECO:0000256" key="1">
    <source>
        <dbReference type="ARBA" id="ARBA00007435"/>
    </source>
</evidence>